<dbReference type="Gene3D" id="1.25.40.10">
    <property type="entry name" value="Tetratricopeptide repeat domain"/>
    <property type="match status" value="1"/>
</dbReference>
<dbReference type="SUPFAM" id="SSF48371">
    <property type="entry name" value="ARM repeat"/>
    <property type="match status" value="2"/>
</dbReference>
<evidence type="ECO:0000256" key="3">
    <source>
        <dbReference type="ARBA" id="ARBA00022490"/>
    </source>
</evidence>
<organism evidence="9 10">
    <name type="scientific">Mya arenaria</name>
    <name type="common">Soft-shell clam</name>
    <dbReference type="NCBI Taxonomy" id="6604"/>
    <lineage>
        <taxon>Eukaryota</taxon>
        <taxon>Metazoa</taxon>
        <taxon>Spiralia</taxon>
        <taxon>Lophotrochozoa</taxon>
        <taxon>Mollusca</taxon>
        <taxon>Bivalvia</taxon>
        <taxon>Autobranchia</taxon>
        <taxon>Heteroconchia</taxon>
        <taxon>Euheterodonta</taxon>
        <taxon>Imparidentia</taxon>
        <taxon>Neoheterodontei</taxon>
        <taxon>Myida</taxon>
        <taxon>Myoidea</taxon>
        <taxon>Myidae</taxon>
        <taxon>Mya</taxon>
    </lineage>
</organism>
<evidence type="ECO:0000256" key="6">
    <source>
        <dbReference type="ARBA" id="ARBA00023186"/>
    </source>
</evidence>
<comment type="subcellular location">
    <subcellularLocation>
        <location evidence="1">Cytoplasm</location>
        <location evidence="1">Perinuclear region</location>
    </subcellularLocation>
</comment>
<dbReference type="SMART" id="SM00028">
    <property type="entry name" value="TPR"/>
    <property type="match status" value="2"/>
</dbReference>
<keyword evidence="4" id="KW-0517">Myogenesis</keyword>
<sequence>MFTDEILISHLEGSGPFRMPETCCAPVLRAYPYSEIPAEKKQHILRTLHQGDFVSSGCQNVKALGLGDLKDSDKAVIYKNRSMCQLKLDKYEKAVADATESLELVPNDPKALYRRCLAYEKLDRLEEAYKDAGMLLKVEPKNVAVKPVLARLTPVKIQNSTQEKVRQMFNLAFDGGKDKEKRLQACNNLIVLAREDGGPSVIMEHGGMGKLKEFMLSEKDPDLLQAGTRVLSCLTQTSKDRSQWVYENLGVVRLGQLMAMPIEGLSTSVAHLIHNMLHSITDWADYQVKVEEFQEKKRNRDPAIHPKFKLEEYQHKFIDEVFHGLIKMLQHHKVSACGRDAAMELMIKTVPRKTGLQWTKKFLESDAIEGLLVIAGTVIQHQSIPVTEQSRMHASLLLNTIWEDLAGEKEAEKFKGKVSEFFTEMFANEDLDSKVEAVRAISMLLQGPFEIGNMILGFEGVTQIMLALAQSDRIMHQQIAVEAIVHSASKKDRCTGLLAEAVPVLKKLYHDGGDDNIKVRALVGMCKLGFLSNPDGNLQMKQWATEGLAYLTLDADVKEELVNDPQALDAVIQASANPSTSLMYAAAILFVNLTNSTDKQEVAPEMVELAKYAKQHIPEEHPKLLLALCQDNNTDLGKQVAAQTLAKLAITQDPQITFAGQKMYEVVRPLITLLHVIKTFEGENDRVKFFMLICGDEDEKIVRAASGALAVLTSESDIVCKKIVEVNKWDEILLALLVNELPDIQHRGCYIVRNMVHVSKEIAEKVFAGQVMEVMMALSILTEPAQQKVRELSKDALHVAEEHGIIKKNPNQS</sequence>
<protein>
    <submittedName>
        <fullName evidence="9">UN45B-like protein</fullName>
    </submittedName>
</protein>
<evidence type="ECO:0000259" key="8">
    <source>
        <dbReference type="Pfam" id="PF11701"/>
    </source>
</evidence>
<dbReference type="EMBL" id="CP111021">
    <property type="protein sequence ID" value="WAR16167.1"/>
    <property type="molecule type" value="Genomic_DNA"/>
</dbReference>
<feature type="domain" description="UNC-45/Cro1/She4 central" evidence="8">
    <location>
        <begin position="383"/>
        <end position="528"/>
    </location>
</feature>
<evidence type="ECO:0000256" key="7">
    <source>
        <dbReference type="PROSITE-ProRule" id="PRU00339"/>
    </source>
</evidence>
<reference evidence="9" key="1">
    <citation type="submission" date="2022-11" db="EMBL/GenBank/DDBJ databases">
        <title>Centuries of genome instability and evolution in soft-shell clam transmissible cancer (bioRxiv).</title>
        <authorList>
            <person name="Hart S.F.M."/>
            <person name="Yonemitsu M.A."/>
            <person name="Giersch R.M."/>
            <person name="Beal B.F."/>
            <person name="Arriagada G."/>
            <person name="Davis B.W."/>
            <person name="Ostrander E.A."/>
            <person name="Goff S.P."/>
            <person name="Metzger M.J."/>
        </authorList>
    </citation>
    <scope>NUCLEOTIDE SEQUENCE</scope>
    <source>
        <strain evidence="9">MELC-2E11</strain>
        <tissue evidence="9">Siphon/mantle</tissue>
    </source>
</reference>
<proteinExistence type="predicted"/>
<keyword evidence="10" id="KW-1185">Reference proteome</keyword>
<accession>A0ABY7F542</accession>
<dbReference type="Pfam" id="PF11701">
    <property type="entry name" value="UNC45-central"/>
    <property type="match status" value="1"/>
</dbReference>
<dbReference type="Proteomes" id="UP001164746">
    <property type="component" value="Chromosome 10"/>
</dbReference>
<dbReference type="InterPro" id="IPR016024">
    <property type="entry name" value="ARM-type_fold"/>
</dbReference>
<dbReference type="InterPro" id="IPR011989">
    <property type="entry name" value="ARM-like"/>
</dbReference>
<evidence type="ECO:0000313" key="9">
    <source>
        <dbReference type="EMBL" id="WAR16167.1"/>
    </source>
</evidence>
<dbReference type="Gene3D" id="1.25.10.10">
    <property type="entry name" value="Leucine-rich Repeat Variant"/>
    <property type="match status" value="4"/>
</dbReference>
<keyword evidence="5" id="KW-0221">Differentiation</keyword>
<keyword evidence="3" id="KW-0963">Cytoplasm</keyword>
<keyword evidence="6" id="KW-0143">Chaperone</keyword>
<dbReference type="PANTHER" id="PTHR45994">
    <property type="entry name" value="FI21225P1"/>
    <property type="match status" value="1"/>
</dbReference>
<dbReference type="PANTHER" id="PTHR45994:SF1">
    <property type="entry name" value="FI21225P1"/>
    <property type="match status" value="1"/>
</dbReference>
<dbReference type="InterPro" id="IPR011990">
    <property type="entry name" value="TPR-like_helical_dom_sf"/>
</dbReference>
<gene>
    <name evidence="9" type="ORF">MAR_030761</name>
</gene>
<evidence type="ECO:0000256" key="1">
    <source>
        <dbReference type="ARBA" id="ARBA00004556"/>
    </source>
</evidence>
<keyword evidence="7" id="KW-0802">TPR repeat</keyword>
<dbReference type="PROSITE" id="PS50005">
    <property type="entry name" value="TPR"/>
    <property type="match status" value="1"/>
</dbReference>
<evidence type="ECO:0000313" key="10">
    <source>
        <dbReference type="Proteomes" id="UP001164746"/>
    </source>
</evidence>
<dbReference type="SUPFAM" id="SSF48452">
    <property type="entry name" value="TPR-like"/>
    <property type="match status" value="1"/>
</dbReference>
<evidence type="ECO:0000256" key="4">
    <source>
        <dbReference type="ARBA" id="ARBA00022541"/>
    </source>
</evidence>
<keyword evidence="2" id="KW-0217">Developmental protein</keyword>
<evidence type="ECO:0000256" key="5">
    <source>
        <dbReference type="ARBA" id="ARBA00022782"/>
    </source>
</evidence>
<dbReference type="InterPro" id="IPR024660">
    <property type="entry name" value="UCS_central_dom"/>
</dbReference>
<name>A0ABY7F542_MYAAR</name>
<feature type="repeat" description="TPR" evidence="7">
    <location>
        <begin position="75"/>
        <end position="108"/>
    </location>
</feature>
<dbReference type="InterPro" id="IPR019734">
    <property type="entry name" value="TPR_rpt"/>
</dbReference>
<evidence type="ECO:0000256" key="2">
    <source>
        <dbReference type="ARBA" id="ARBA00022473"/>
    </source>
</evidence>